<sequence>MIEEGRKGSETDKSLESRISRADSLRGLANEDFKRFRWQAALNRYSEALLILPPINPLRRTEEREEEDFDFEEQSKDKNSAGSIGTSDRRNNRGGEKDKEGENGRGEDASSQDPKLKTLRSVLNSNSAACYLKLKDWKSAVEACNLSIKDDPQYVKALHRRAQANENLSTWASLQASLDDYNALSKLPNLPAHLIKEVKSAQNRLPSQIAQRSETEKAEMMSKLKDLGNNVLGKFGMSVDNFKFTPNETGGYSMSFQK</sequence>
<dbReference type="InterPro" id="IPR052769">
    <property type="entry name" value="TPR_domain_protein"/>
</dbReference>
<keyword evidence="3" id="KW-1185">Reference proteome</keyword>
<reference evidence="2" key="1">
    <citation type="submission" date="2022-06" db="EMBL/GenBank/DDBJ databases">
        <authorList>
            <consortium name="SYNGENTA / RWTH Aachen University"/>
        </authorList>
    </citation>
    <scope>NUCLEOTIDE SEQUENCE</scope>
</reference>
<dbReference type="InterPro" id="IPR011990">
    <property type="entry name" value="TPR-like_helical_dom_sf"/>
</dbReference>
<protein>
    <submittedName>
        <fullName evidence="2">Uncharacterized protein</fullName>
    </submittedName>
</protein>
<organism evidence="2 3">
    <name type="scientific">Phakopsora pachyrhizi</name>
    <name type="common">Asian soybean rust disease fungus</name>
    <dbReference type="NCBI Taxonomy" id="170000"/>
    <lineage>
        <taxon>Eukaryota</taxon>
        <taxon>Fungi</taxon>
        <taxon>Dikarya</taxon>
        <taxon>Basidiomycota</taxon>
        <taxon>Pucciniomycotina</taxon>
        <taxon>Pucciniomycetes</taxon>
        <taxon>Pucciniales</taxon>
        <taxon>Phakopsoraceae</taxon>
        <taxon>Phakopsora</taxon>
    </lineage>
</organism>
<dbReference type="Gene3D" id="1.25.40.10">
    <property type="entry name" value="Tetratricopeptide repeat domain"/>
    <property type="match status" value="1"/>
</dbReference>
<feature type="compositionally biased region" description="Basic and acidic residues" evidence="1">
    <location>
        <begin position="87"/>
        <end position="108"/>
    </location>
</feature>
<dbReference type="AlphaFoldDB" id="A0AAV0AU76"/>
<accession>A0AAV0AU76</accession>
<evidence type="ECO:0000313" key="2">
    <source>
        <dbReference type="EMBL" id="CAH7672362.1"/>
    </source>
</evidence>
<comment type="caution">
    <text evidence="2">The sequence shown here is derived from an EMBL/GenBank/DDBJ whole genome shotgun (WGS) entry which is preliminary data.</text>
</comment>
<dbReference type="PANTHER" id="PTHR46014:SF1">
    <property type="entry name" value="TETRATRICOPEPTIDE REPEAT PROTEIN 1"/>
    <property type="match status" value="1"/>
</dbReference>
<name>A0AAV0AU76_PHAPC</name>
<feature type="region of interest" description="Disordered" evidence="1">
    <location>
        <begin position="61"/>
        <end position="116"/>
    </location>
</feature>
<feature type="region of interest" description="Disordered" evidence="1">
    <location>
        <begin position="1"/>
        <end position="24"/>
    </location>
</feature>
<evidence type="ECO:0000256" key="1">
    <source>
        <dbReference type="SAM" id="MobiDB-lite"/>
    </source>
</evidence>
<evidence type="ECO:0000313" key="3">
    <source>
        <dbReference type="Proteomes" id="UP001153365"/>
    </source>
</evidence>
<dbReference type="PANTHER" id="PTHR46014">
    <property type="entry name" value="TETRATRICOPEPTIDE REPEAT PROTEIN 1"/>
    <property type="match status" value="1"/>
</dbReference>
<dbReference type="EMBL" id="CALTRL010001391">
    <property type="protein sequence ID" value="CAH7672362.1"/>
    <property type="molecule type" value="Genomic_DNA"/>
</dbReference>
<proteinExistence type="predicted"/>
<dbReference type="Proteomes" id="UP001153365">
    <property type="component" value="Unassembled WGS sequence"/>
</dbReference>
<dbReference type="SUPFAM" id="SSF48452">
    <property type="entry name" value="TPR-like"/>
    <property type="match status" value="1"/>
</dbReference>
<gene>
    <name evidence="2" type="ORF">PPACK8108_LOCUS7164</name>
</gene>